<evidence type="ECO:0000313" key="1">
    <source>
        <dbReference type="EnsemblPlants" id="MELO3C012696.2.1"/>
    </source>
</evidence>
<reference evidence="1" key="1">
    <citation type="submission" date="2023-03" db="UniProtKB">
        <authorList>
            <consortium name="EnsemblPlants"/>
        </authorList>
    </citation>
    <scope>IDENTIFICATION</scope>
</reference>
<dbReference type="EnsemblPlants" id="MELO3C012696.2.1">
    <property type="protein sequence ID" value="MELO3C012696.2.1"/>
    <property type="gene ID" value="MELO3C012696.2"/>
</dbReference>
<sequence>MKPATHKKLTWSELALIDRTGLTKPKGETDLKQKAAIRFEQRRRFEACVYQCETLNDVFVHVCRREMLTEGDVDEGDLTEGDADKPPTVICLDTREVAAEAGNVHGESGRASATTRNPAHLNSVVQWCWQC</sequence>
<organism evidence="1">
    <name type="scientific">Cucumis melo</name>
    <name type="common">Muskmelon</name>
    <dbReference type="NCBI Taxonomy" id="3656"/>
    <lineage>
        <taxon>Eukaryota</taxon>
        <taxon>Viridiplantae</taxon>
        <taxon>Streptophyta</taxon>
        <taxon>Embryophyta</taxon>
        <taxon>Tracheophyta</taxon>
        <taxon>Spermatophyta</taxon>
        <taxon>Magnoliopsida</taxon>
        <taxon>eudicotyledons</taxon>
        <taxon>Gunneridae</taxon>
        <taxon>Pentapetalae</taxon>
        <taxon>rosids</taxon>
        <taxon>fabids</taxon>
        <taxon>Cucurbitales</taxon>
        <taxon>Cucurbitaceae</taxon>
        <taxon>Benincaseae</taxon>
        <taxon>Cucumis</taxon>
    </lineage>
</organism>
<accession>A0A9I9D3M6</accession>
<name>A0A9I9D3M6_CUCME</name>
<proteinExistence type="predicted"/>
<protein>
    <submittedName>
        <fullName evidence="1">Uncharacterized protein</fullName>
    </submittedName>
</protein>
<dbReference type="AlphaFoldDB" id="A0A9I9D3M6"/>
<dbReference type="Gramene" id="MELO3C012696.2.1">
    <property type="protein sequence ID" value="MELO3C012696.2.1"/>
    <property type="gene ID" value="MELO3C012696.2"/>
</dbReference>